<proteinExistence type="predicted"/>
<comment type="caution">
    <text evidence="1">The sequence shown here is derived from an EMBL/GenBank/DDBJ whole genome shotgun (WGS) entry which is preliminary data.</text>
</comment>
<dbReference type="EMBL" id="CM056810">
    <property type="protein sequence ID" value="KAJ8644077.1"/>
    <property type="molecule type" value="Genomic_DNA"/>
</dbReference>
<dbReference type="Proteomes" id="UP001234297">
    <property type="component" value="Chromosome 2"/>
</dbReference>
<organism evidence="1 2">
    <name type="scientific">Persea americana</name>
    <name type="common">Avocado</name>
    <dbReference type="NCBI Taxonomy" id="3435"/>
    <lineage>
        <taxon>Eukaryota</taxon>
        <taxon>Viridiplantae</taxon>
        <taxon>Streptophyta</taxon>
        <taxon>Embryophyta</taxon>
        <taxon>Tracheophyta</taxon>
        <taxon>Spermatophyta</taxon>
        <taxon>Magnoliopsida</taxon>
        <taxon>Magnoliidae</taxon>
        <taxon>Laurales</taxon>
        <taxon>Lauraceae</taxon>
        <taxon>Persea</taxon>
    </lineage>
</organism>
<accession>A0ACC2MEF2</accession>
<gene>
    <name evidence="1" type="ORF">MRB53_005825</name>
</gene>
<name>A0ACC2MEF2_PERAE</name>
<reference evidence="1 2" key="1">
    <citation type="journal article" date="2022" name="Hortic Res">
        <title>A haplotype resolved chromosomal level avocado genome allows analysis of novel avocado genes.</title>
        <authorList>
            <person name="Nath O."/>
            <person name="Fletcher S.J."/>
            <person name="Hayward A."/>
            <person name="Shaw L.M."/>
            <person name="Masouleh A.K."/>
            <person name="Furtado A."/>
            <person name="Henry R.J."/>
            <person name="Mitter N."/>
        </authorList>
    </citation>
    <scope>NUCLEOTIDE SEQUENCE [LARGE SCALE GENOMIC DNA]</scope>
    <source>
        <strain evidence="2">cv. Hass</strain>
    </source>
</reference>
<evidence type="ECO:0000313" key="2">
    <source>
        <dbReference type="Proteomes" id="UP001234297"/>
    </source>
</evidence>
<protein>
    <submittedName>
        <fullName evidence="1">Uncharacterized protein</fullName>
    </submittedName>
</protein>
<keyword evidence="2" id="KW-1185">Reference proteome</keyword>
<evidence type="ECO:0000313" key="1">
    <source>
        <dbReference type="EMBL" id="KAJ8644077.1"/>
    </source>
</evidence>
<sequence>MQAPIDVEQWVASGAEAFTSWSDSETAEPTGTGTVVVEAEPPRGQRDHNKSSILLALPLARKKAKTCNDAVLLWWSRTWRLGYSEAELPMAPCPLALLPLLLLLPRPQLSRMPLLPLLLLLQV</sequence>